<evidence type="ECO:0000256" key="11">
    <source>
        <dbReference type="ARBA" id="ARBA00023098"/>
    </source>
</evidence>
<dbReference type="InterPro" id="IPR003758">
    <property type="entry name" value="LpxK"/>
</dbReference>
<dbReference type="SUPFAM" id="SSF52540">
    <property type="entry name" value="P-loop containing nucleoside triphosphate hydrolases"/>
    <property type="match status" value="1"/>
</dbReference>
<dbReference type="EC" id="2.7.1.130" evidence="3 13"/>
<feature type="binding site" evidence="13">
    <location>
        <begin position="51"/>
        <end position="58"/>
    </location>
    <ligand>
        <name>ATP</name>
        <dbReference type="ChEBI" id="CHEBI:30616"/>
    </ligand>
</feature>
<comment type="similarity">
    <text evidence="13">Belongs to the LpxK family.</text>
</comment>
<evidence type="ECO:0000256" key="5">
    <source>
        <dbReference type="ARBA" id="ARBA00022516"/>
    </source>
</evidence>
<keyword evidence="11 13" id="KW-0443">Lipid metabolism</keyword>
<evidence type="ECO:0000256" key="4">
    <source>
        <dbReference type="ARBA" id="ARBA00016436"/>
    </source>
</evidence>
<dbReference type="GO" id="GO:0009029">
    <property type="term" value="F:lipid-A 4'-kinase activity"/>
    <property type="evidence" value="ECO:0007669"/>
    <property type="project" value="UniProtKB-UniRule"/>
</dbReference>
<keyword evidence="8 13" id="KW-0547">Nucleotide-binding</keyword>
<name>A0A9J7ASE0_9PROT</name>
<dbReference type="GO" id="GO:0009244">
    <property type="term" value="P:lipopolysaccharide core region biosynthetic process"/>
    <property type="evidence" value="ECO:0007669"/>
    <property type="project" value="TreeGrafter"/>
</dbReference>
<evidence type="ECO:0000313" key="15">
    <source>
        <dbReference type="Proteomes" id="UP001060336"/>
    </source>
</evidence>
<evidence type="ECO:0000256" key="3">
    <source>
        <dbReference type="ARBA" id="ARBA00012071"/>
    </source>
</evidence>
<accession>A0A9J7ASE0</accession>
<dbReference type="PANTHER" id="PTHR42724">
    <property type="entry name" value="TETRAACYLDISACCHARIDE 4'-KINASE"/>
    <property type="match status" value="1"/>
</dbReference>
<evidence type="ECO:0000256" key="9">
    <source>
        <dbReference type="ARBA" id="ARBA00022777"/>
    </source>
</evidence>
<dbReference type="HAMAP" id="MF_00409">
    <property type="entry name" value="LpxK"/>
    <property type="match status" value="1"/>
</dbReference>
<evidence type="ECO:0000256" key="2">
    <source>
        <dbReference type="ARBA" id="ARBA00004870"/>
    </source>
</evidence>
<gene>
    <name evidence="13 14" type="primary">lpxK</name>
    <name evidence="14" type="ORF">NUH88_12510</name>
</gene>
<sequence length="323" mass="34241">MKAPSFWRKTGLLPALLTPASWLYRAGASLRAAAASPYRAPVPVICVGNLVAGGAGKTPVALSLGRAFTKRGLKVAFLSRGYGGNLAGPLQVQPDRHSASDVGDEPLLLAEVAPTWISRNRAAGAEMAAAAGADIILMDDGFQNPTSVKSASVLVIDGAYGFGNGHVIPAGPLRESVAGGLARADAAILLGEDRHELAPALARTLPVLRGRLTPARNALGLRGERAIAFAGIGRPEKFFETLEELGVSLLETRAFGDHAPYRGEDLIDLIGRAEREDALLLTTAKDHVRLPEELRLMVRRVDVDLVWENAAALEDLLDRLIHP</sequence>
<dbReference type="InterPro" id="IPR027417">
    <property type="entry name" value="P-loop_NTPase"/>
</dbReference>
<proteinExistence type="inferred from homology"/>
<dbReference type="KEGG" id="naci:NUH88_12510"/>
<evidence type="ECO:0000256" key="13">
    <source>
        <dbReference type="HAMAP-Rule" id="MF_00409"/>
    </source>
</evidence>
<evidence type="ECO:0000256" key="7">
    <source>
        <dbReference type="ARBA" id="ARBA00022679"/>
    </source>
</evidence>
<evidence type="ECO:0000313" key="14">
    <source>
        <dbReference type="EMBL" id="UUX48237.1"/>
    </source>
</evidence>
<comment type="pathway">
    <text evidence="2 13">Glycolipid biosynthesis; lipid IV(A) biosynthesis; lipid IV(A) from (3R)-3-hydroxytetradecanoyl-[acyl-carrier-protein] and UDP-N-acetyl-alpha-D-glucosamine: step 6/6.</text>
</comment>
<evidence type="ECO:0000256" key="10">
    <source>
        <dbReference type="ARBA" id="ARBA00022840"/>
    </source>
</evidence>
<dbReference type="GO" id="GO:0005886">
    <property type="term" value="C:plasma membrane"/>
    <property type="evidence" value="ECO:0007669"/>
    <property type="project" value="TreeGrafter"/>
</dbReference>
<dbReference type="PANTHER" id="PTHR42724:SF1">
    <property type="entry name" value="TETRAACYLDISACCHARIDE 4'-KINASE, MITOCHONDRIAL-RELATED"/>
    <property type="match status" value="1"/>
</dbReference>
<dbReference type="Proteomes" id="UP001060336">
    <property type="component" value="Chromosome"/>
</dbReference>
<evidence type="ECO:0000256" key="8">
    <source>
        <dbReference type="ARBA" id="ARBA00022741"/>
    </source>
</evidence>
<organism evidence="14 15">
    <name type="scientific">Nisaea acidiphila</name>
    <dbReference type="NCBI Taxonomy" id="1862145"/>
    <lineage>
        <taxon>Bacteria</taxon>
        <taxon>Pseudomonadati</taxon>
        <taxon>Pseudomonadota</taxon>
        <taxon>Alphaproteobacteria</taxon>
        <taxon>Rhodospirillales</taxon>
        <taxon>Thalassobaculaceae</taxon>
        <taxon>Nisaea</taxon>
    </lineage>
</organism>
<evidence type="ECO:0000256" key="6">
    <source>
        <dbReference type="ARBA" id="ARBA00022556"/>
    </source>
</evidence>
<comment type="function">
    <text evidence="1 13">Transfers the gamma-phosphate of ATP to the 4'-position of a tetraacyldisaccharide 1-phosphate intermediate (termed DS-1-P) to form tetraacyldisaccharide 1,4'-bis-phosphate (lipid IVA).</text>
</comment>
<dbReference type="NCBIfam" id="TIGR00682">
    <property type="entry name" value="lpxK"/>
    <property type="match status" value="1"/>
</dbReference>
<protein>
    <recommendedName>
        <fullName evidence="4 13">Tetraacyldisaccharide 4'-kinase</fullName>
        <ecNumber evidence="3 13">2.7.1.130</ecNumber>
    </recommendedName>
    <alternativeName>
        <fullName evidence="12 13">Lipid A 4'-kinase</fullName>
    </alternativeName>
</protein>
<keyword evidence="7 13" id="KW-0808">Transferase</keyword>
<keyword evidence="5 13" id="KW-0444">Lipid biosynthesis</keyword>
<dbReference type="EMBL" id="CP102480">
    <property type="protein sequence ID" value="UUX48237.1"/>
    <property type="molecule type" value="Genomic_DNA"/>
</dbReference>
<evidence type="ECO:0000256" key="12">
    <source>
        <dbReference type="ARBA" id="ARBA00029757"/>
    </source>
</evidence>
<dbReference type="GO" id="GO:0009245">
    <property type="term" value="P:lipid A biosynthetic process"/>
    <property type="evidence" value="ECO:0007669"/>
    <property type="project" value="UniProtKB-UniRule"/>
</dbReference>
<keyword evidence="10 13" id="KW-0067">ATP-binding</keyword>
<keyword evidence="9 13" id="KW-0418">Kinase</keyword>
<dbReference type="GO" id="GO:0005524">
    <property type="term" value="F:ATP binding"/>
    <property type="evidence" value="ECO:0007669"/>
    <property type="project" value="UniProtKB-UniRule"/>
</dbReference>
<evidence type="ECO:0000256" key="1">
    <source>
        <dbReference type="ARBA" id="ARBA00002274"/>
    </source>
</evidence>
<comment type="catalytic activity">
    <reaction evidence="13">
        <text>a lipid A disaccharide + ATP = a lipid IVA + ADP + H(+)</text>
        <dbReference type="Rhea" id="RHEA:67840"/>
        <dbReference type="ChEBI" id="CHEBI:15378"/>
        <dbReference type="ChEBI" id="CHEBI:30616"/>
        <dbReference type="ChEBI" id="CHEBI:176343"/>
        <dbReference type="ChEBI" id="CHEBI:176425"/>
        <dbReference type="ChEBI" id="CHEBI:456216"/>
        <dbReference type="EC" id="2.7.1.130"/>
    </reaction>
</comment>
<keyword evidence="15" id="KW-1185">Reference proteome</keyword>
<dbReference type="Pfam" id="PF02606">
    <property type="entry name" value="LpxK"/>
    <property type="match status" value="1"/>
</dbReference>
<dbReference type="RefSeq" id="WP_257766745.1">
    <property type="nucleotide sequence ID" value="NZ_CP102480.1"/>
</dbReference>
<dbReference type="AlphaFoldDB" id="A0A9J7ASE0"/>
<reference evidence="14" key="1">
    <citation type="submission" date="2022-08" db="EMBL/GenBank/DDBJ databases">
        <title>Nisaea acidiphila sp. nov., isolated from a marine algal debris and emended description of the genus Nisaea Urios et al. 2008.</title>
        <authorList>
            <person name="Kwon K."/>
        </authorList>
    </citation>
    <scope>NUCLEOTIDE SEQUENCE</scope>
    <source>
        <strain evidence="14">MEBiC11861</strain>
    </source>
</reference>
<keyword evidence="6 13" id="KW-0441">Lipid A biosynthesis</keyword>